<dbReference type="AlphaFoldDB" id="A0A1G9D406"/>
<keyword evidence="1" id="KW-1133">Transmembrane helix</keyword>
<dbReference type="PANTHER" id="PTHR35797">
    <property type="entry name" value="PROTEASE-RELATED"/>
    <property type="match status" value="1"/>
</dbReference>
<feature type="transmembrane region" description="Helical" evidence="1">
    <location>
        <begin position="91"/>
        <end position="113"/>
    </location>
</feature>
<dbReference type="Pfam" id="PF02517">
    <property type="entry name" value="Rce1-like"/>
    <property type="match status" value="1"/>
</dbReference>
<dbReference type="OrthoDB" id="28575at2157"/>
<keyword evidence="1" id="KW-0472">Membrane</keyword>
<feature type="transmembrane region" description="Helical" evidence="1">
    <location>
        <begin position="218"/>
        <end position="240"/>
    </location>
</feature>
<dbReference type="Proteomes" id="UP000198882">
    <property type="component" value="Unassembled WGS sequence"/>
</dbReference>
<feature type="transmembrane region" description="Helical" evidence="1">
    <location>
        <begin position="151"/>
        <end position="172"/>
    </location>
</feature>
<keyword evidence="3" id="KW-0645">Protease</keyword>
<dbReference type="EMBL" id="FNFE01000005">
    <property type="protein sequence ID" value="SDK58656.1"/>
    <property type="molecule type" value="Genomic_DNA"/>
</dbReference>
<evidence type="ECO:0000313" key="4">
    <source>
        <dbReference type="Proteomes" id="UP000198882"/>
    </source>
</evidence>
<feature type="transmembrane region" description="Helical" evidence="1">
    <location>
        <begin position="21"/>
        <end position="43"/>
    </location>
</feature>
<keyword evidence="3" id="KW-0378">Hydrolase</keyword>
<dbReference type="RefSeq" id="WP_090309739.1">
    <property type="nucleotide sequence ID" value="NZ_FNFE01000005.1"/>
</dbReference>
<evidence type="ECO:0000313" key="3">
    <source>
        <dbReference type="EMBL" id="SDK58656.1"/>
    </source>
</evidence>
<dbReference type="InterPro" id="IPR042150">
    <property type="entry name" value="MmRce1-like"/>
</dbReference>
<feature type="domain" description="CAAX prenyl protease 2/Lysostaphin resistance protein A-like" evidence="2">
    <location>
        <begin position="159"/>
        <end position="259"/>
    </location>
</feature>
<gene>
    <name evidence="3" type="ORF">SAMN04515672_3421</name>
</gene>
<feature type="transmembrane region" description="Helical" evidence="1">
    <location>
        <begin position="49"/>
        <end position="70"/>
    </location>
</feature>
<dbReference type="STRING" id="1095776.SAMN04515672_3421"/>
<dbReference type="InterPro" id="IPR003675">
    <property type="entry name" value="Rce1/LyrA-like_dom"/>
</dbReference>
<protein>
    <submittedName>
        <fullName evidence="3">CAAX protease self-immunity</fullName>
    </submittedName>
</protein>
<dbReference type="PANTHER" id="PTHR35797:SF1">
    <property type="entry name" value="PROTEASE"/>
    <property type="match status" value="1"/>
</dbReference>
<dbReference type="GO" id="GO:0004175">
    <property type="term" value="F:endopeptidase activity"/>
    <property type="evidence" value="ECO:0007669"/>
    <property type="project" value="UniProtKB-ARBA"/>
</dbReference>
<sequence>MDSRTAPDRGTSESGIRTRKVGLFLALTFGIAWTGAIVLYLVGIELGTLVGLVFVVVVVMWAPAFAAIGTQLRYGESIREGCGLALGRLRWVGLAWITPVVLVAGTIGIGTALPGVSFTTDYAVFLLELGLSQDEAAEAIAQLETVPVPPVVLLVVQGLFAGLTINALAALGEELGWRGLLLTELAPLGFWKLSIFTGAVWGIWHAPIILQGHNFPDAPLAGVFVMTAATIAMAPIYTYLTIRARSVLAATVLHGSFNGLGALSLVYLTGAGNLVTAPVGVAGIGAALIVTALCVVHDRFIADEQITTGGALSPWS</sequence>
<feature type="transmembrane region" description="Helical" evidence="1">
    <location>
        <begin position="274"/>
        <end position="296"/>
    </location>
</feature>
<evidence type="ECO:0000259" key="2">
    <source>
        <dbReference type="Pfam" id="PF02517"/>
    </source>
</evidence>
<organism evidence="3 4">
    <name type="scientific">Natronorubrum texcoconense</name>
    <dbReference type="NCBI Taxonomy" id="1095776"/>
    <lineage>
        <taxon>Archaea</taxon>
        <taxon>Methanobacteriati</taxon>
        <taxon>Methanobacteriota</taxon>
        <taxon>Stenosarchaea group</taxon>
        <taxon>Halobacteria</taxon>
        <taxon>Halobacteriales</taxon>
        <taxon>Natrialbaceae</taxon>
        <taxon>Natronorubrum</taxon>
    </lineage>
</organism>
<name>A0A1G9D406_9EURY</name>
<proteinExistence type="predicted"/>
<feature type="transmembrane region" description="Helical" evidence="1">
    <location>
        <begin position="247"/>
        <end position="268"/>
    </location>
</feature>
<keyword evidence="1" id="KW-0812">Transmembrane</keyword>
<evidence type="ECO:0000256" key="1">
    <source>
        <dbReference type="SAM" id="Phobius"/>
    </source>
</evidence>
<accession>A0A1G9D406</accession>
<reference evidence="4" key="1">
    <citation type="submission" date="2016-10" db="EMBL/GenBank/DDBJ databases">
        <authorList>
            <person name="Varghese N."/>
            <person name="Submissions S."/>
        </authorList>
    </citation>
    <scope>NUCLEOTIDE SEQUENCE [LARGE SCALE GENOMIC DNA]</scope>
    <source>
        <strain evidence="4">B4,CECT 8067,JCM 17497</strain>
    </source>
</reference>
<dbReference type="GO" id="GO:0080120">
    <property type="term" value="P:CAAX-box protein maturation"/>
    <property type="evidence" value="ECO:0007669"/>
    <property type="project" value="UniProtKB-ARBA"/>
</dbReference>
<keyword evidence="4" id="KW-1185">Reference proteome</keyword>
<dbReference type="GO" id="GO:0006508">
    <property type="term" value="P:proteolysis"/>
    <property type="evidence" value="ECO:0007669"/>
    <property type="project" value="UniProtKB-KW"/>
</dbReference>